<dbReference type="Proteomes" id="UP001596215">
    <property type="component" value="Unassembled WGS sequence"/>
</dbReference>
<comment type="subcellular location">
    <subcellularLocation>
        <location evidence="1">Cell inner membrane</location>
        <topology evidence="1">Multi-pass membrane protein</topology>
    </subcellularLocation>
    <subcellularLocation>
        <location evidence="8">Cell membrane</location>
        <topology evidence="8">Multi-pass membrane protein</topology>
    </subcellularLocation>
</comment>
<gene>
    <name evidence="10" type="ORF">ACFP73_03410</name>
</gene>
<name>A0ABW1VK30_9GAMM</name>
<feature type="transmembrane region" description="Helical" evidence="8">
    <location>
        <begin position="233"/>
        <end position="256"/>
    </location>
</feature>
<organism evidence="10 11">
    <name type="scientific">Tatumella punctata</name>
    <dbReference type="NCBI Taxonomy" id="399969"/>
    <lineage>
        <taxon>Bacteria</taxon>
        <taxon>Pseudomonadati</taxon>
        <taxon>Pseudomonadota</taxon>
        <taxon>Gammaproteobacteria</taxon>
        <taxon>Enterobacterales</taxon>
        <taxon>Erwiniaceae</taxon>
        <taxon>Tatumella</taxon>
    </lineage>
</organism>
<proteinExistence type="inferred from homology"/>
<dbReference type="InterPro" id="IPR000515">
    <property type="entry name" value="MetI-like"/>
</dbReference>
<sequence length="259" mass="28793">MSRTENIYHRTVSSVLLVILALPLAATLVYALSREWSDTILPHGLTLSWFTTLWQDPRFISALWHSLLVCFGALLISLLLVLPAMFVIAYYYPGLDSIMNVLILMPFAVPPVVSSVGLLQLYSSEPLMLTGTPWILIGCYFTIALPFIYRAITNNMQSVNLKELIDAAHLLGAGTCKAAIFVVLPNLRKGVLVAVLLSFSFLIGEFVFANLLVGSRYETLQVYLYNMRNGSGHFTSALVISYFAVILVVTWLANLLNRQ</sequence>
<evidence type="ECO:0000256" key="1">
    <source>
        <dbReference type="ARBA" id="ARBA00004429"/>
    </source>
</evidence>
<feature type="transmembrane region" description="Helical" evidence="8">
    <location>
        <begin position="191"/>
        <end position="213"/>
    </location>
</feature>
<evidence type="ECO:0000256" key="3">
    <source>
        <dbReference type="ARBA" id="ARBA00022475"/>
    </source>
</evidence>
<dbReference type="Gene3D" id="1.10.3720.10">
    <property type="entry name" value="MetI-like"/>
    <property type="match status" value="1"/>
</dbReference>
<protein>
    <submittedName>
        <fullName evidence="10">ABC transporter permease</fullName>
    </submittedName>
</protein>
<comment type="similarity">
    <text evidence="8">Belongs to the binding-protein-dependent transport system permease family.</text>
</comment>
<evidence type="ECO:0000313" key="11">
    <source>
        <dbReference type="Proteomes" id="UP001596215"/>
    </source>
</evidence>
<dbReference type="SUPFAM" id="SSF161098">
    <property type="entry name" value="MetI-like"/>
    <property type="match status" value="1"/>
</dbReference>
<reference evidence="11" key="1">
    <citation type="journal article" date="2019" name="Int. J. Syst. Evol. Microbiol.">
        <title>The Global Catalogue of Microorganisms (GCM) 10K type strain sequencing project: providing services to taxonomists for standard genome sequencing and annotation.</title>
        <authorList>
            <consortium name="The Broad Institute Genomics Platform"/>
            <consortium name="The Broad Institute Genome Sequencing Center for Infectious Disease"/>
            <person name="Wu L."/>
            <person name="Ma J."/>
        </authorList>
    </citation>
    <scope>NUCLEOTIDE SEQUENCE [LARGE SCALE GENOMIC DNA]</scope>
    <source>
        <strain evidence="11">CGMCC 4.1530</strain>
    </source>
</reference>
<dbReference type="CDD" id="cd06261">
    <property type="entry name" value="TM_PBP2"/>
    <property type="match status" value="1"/>
</dbReference>
<feature type="transmembrane region" description="Helical" evidence="8">
    <location>
        <begin position="67"/>
        <end position="92"/>
    </location>
</feature>
<comment type="caution">
    <text evidence="10">The sequence shown here is derived from an EMBL/GenBank/DDBJ whole genome shotgun (WGS) entry which is preliminary data.</text>
</comment>
<dbReference type="Pfam" id="PF00528">
    <property type="entry name" value="BPD_transp_1"/>
    <property type="match status" value="1"/>
</dbReference>
<dbReference type="EMBL" id="JBHSUC010000002">
    <property type="protein sequence ID" value="MFC6361151.1"/>
    <property type="molecule type" value="Genomic_DNA"/>
</dbReference>
<feature type="transmembrane region" description="Helical" evidence="8">
    <location>
        <begin position="98"/>
        <end position="122"/>
    </location>
</feature>
<keyword evidence="7 8" id="KW-0472">Membrane</keyword>
<evidence type="ECO:0000256" key="7">
    <source>
        <dbReference type="ARBA" id="ARBA00023136"/>
    </source>
</evidence>
<evidence type="ECO:0000256" key="4">
    <source>
        <dbReference type="ARBA" id="ARBA00022519"/>
    </source>
</evidence>
<evidence type="ECO:0000256" key="8">
    <source>
        <dbReference type="RuleBase" id="RU363032"/>
    </source>
</evidence>
<keyword evidence="5 8" id="KW-0812">Transmembrane</keyword>
<feature type="transmembrane region" description="Helical" evidence="8">
    <location>
        <begin position="12"/>
        <end position="33"/>
    </location>
</feature>
<dbReference type="PANTHER" id="PTHR43357">
    <property type="entry name" value="INNER MEMBRANE ABC TRANSPORTER PERMEASE PROTEIN YDCV"/>
    <property type="match status" value="1"/>
</dbReference>
<keyword evidence="2 8" id="KW-0813">Transport</keyword>
<accession>A0ABW1VK30</accession>
<dbReference type="RefSeq" id="WP_212707545.1">
    <property type="nucleotide sequence ID" value="NZ_BAAAFW010000050.1"/>
</dbReference>
<keyword evidence="6 8" id="KW-1133">Transmembrane helix</keyword>
<keyword evidence="11" id="KW-1185">Reference proteome</keyword>
<evidence type="ECO:0000256" key="6">
    <source>
        <dbReference type="ARBA" id="ARBA00022989"/>
    </source>
</evidence>
<dbReference type="InterPro" id="IPR035906">
    <property type="entry name" value="MetI-like_sf"/>
</dbReference>
<dbReference type="PANTHER" id="PTHR43357:SF4">
    <property type="entry name" value="INNER MEMBRANE ABC TRANSPORTER PERMEASE PROTEIN YDCV"/>
    <property type="match status" value="1"/>
</dbReference>
<evidence type="ECO:0000259" key="9">
    <source>
        <dbReference type="PROSITE" id="PS50928"/>
    </source>
</evidence>
<feature type="domain" description="ABC transmembrane type-1" evidence="9">
    <location>
        <begin position="63"/>
        <end position="253"/>
    </location>
</feature>
<dbReference type="PROSITE" id="PS50928">
    <property type="entry name" value="ABC_TM1"/>
    <property type="match status" value="1"/>
</dbReference>
<evidence type="ECO:0000256" key="5">
    <source>
        <dbReference type="ARBA" id="ARBA00022692"/>
    </source>
</evidence>
<keyword evidence="3" id="KW-1003">Cell membrane</keyword>
<keyword evidence="4" id="KW-0997">Cell inner membrane</keyword>
<feature type="transmembrane region" description="Helical" evidence="8">
    <location>
        <begin position="134"/>
        <end position="152"/>
    </location>
</feature>
<evidence type="ECO:0000256" key="2">
    <source>
        <dbReference type="ARBA" id="ARBA00022448"/>
    </source>
</evidence>
<evidence type="ECO:0000313" key="10">
    <source>
        <dbReference type="EMBL" id="MFC6361151.1"/>
    </source>
</evidence>